<keyword evidence="2" id="KW-0732">Signal</keyword>
<reference evidence="3" key="1">
    <citation type="submission" date="2021-12" db="EMBL/GenBank/DDBJ databases">
        <title>Discovery of the Pendulisporaceae a myxobacterial family with distinct sporulation behavior and unique specialized metabolism.</title>
        <authorList>
            <person name="Garcia R."/>
            <person name="Popoff A."/>
            <person name="Bader C.D."/>
            <person name="Loehr J."/>
            <person name="Walesch S."/>
            <person name="Walt C."/>
            <person name="Boldt J."/>
            <person name="Bunk B."/>
            <person name="Haeckl F.J.F.P.J."/>
            <person name="Gunesch A.P."/>
            <person name="Birkelbach J."/>
            <person name="Nuebel U."/>
            <person name="Pietschmann T."/>
            <person name="Bach T."/>
            <person name="Mueller R."/>
        </authorList>
    </citation>
    <scope>NUCLEOTIDE SEQUENCE</scope>
    <source>
        <strain evidence="3">MSr11367</strain>
    </source>
</reference>
<evidence type="ECO:0000313" key="4">
    <source>
        <dbReference type="Proteomes" id="UP001374803"/>
    </source>
</evidence>
<evidence type="ECO:0000256" key="1">
    <source>
        <dbReference type="SAM" id="MobiDB-lite"/>
    </source>
</evidence>
<feature type="compositionally biased region" description="Polar residues" evidence="1">
    <location>
        <begin position="33"/>
        <end position="59"/>
    </location>
</feature>
<name>A0ABZ2L2X4_9BACT</name>
<dbReference type="RefSeq" id="WP_394834931.1">
    <property type="nucleotide sequence ID" value="NZ_CP089929.1"/>
</dbReference>
<feature type="signal peptide" evidence="2">
    <location>
        <begin position="1"/>
        <end position="28"/>
    </location>
</feature>
<accession>A0ABZ2L2X4</accession>
<keyword evidence="4" id="KW-1185">Reference proteome</keyword>
<evidence type="ECO:0000256" key="2">
    <source>
        <dbReference type="SAM" id="SignalP"/>
    </source>
</evidence>
<feature type="chain" id="PRO_5045977849" description="Secreted protein" evidence="2">
    <location>
        <begin position="29"/>
        <end position="91"/>
    </location>
</feature>
<organism evidence="3 4">
    <name type="scientific">Pendulispora rubella</name>
    <dbReference type="NCBI Taxonomy" id="2741070"/>
    <lineage>
        <taxon>Bacteria</taxon>
        <taxon>Pseudomonadati</taxon>
        <taxon>Myxococcota</taxon>
        <taxon>Myxococcia</taxon>
        <taxon>Myxococcales</taxon>
        <taxon>Sorangiineae</taxon>
        <taxon>Pendulisporaceae</taxon>
        <taxon>Pendulispora</taxon>
    </lineage>
</organism>
<dbReference type="EMBL" id="CP089983">
    <property type="protein sequence ID" value="WXB05288.1"/>
    <property type="molecule type" value="Genomic_DNA"/>
</dbReference>
<protein>
    <recommendedName>
        <fullName evidence="5">Secreted protein</fullName>
    </recommendedName>
</protein>
<dbReference type="PROSITE" id="PS51257">
    <property type="entry name" value="PROKAR_LIPOPROTEIN"/>
    <property type="match status" value="1"/>
</dbReference>
<dbReference type="Proteomes" id="UP001374803">
    <property type="component" value="Chromosome"/>
</dbReference>
<evidence type="ECO:0000313" key="3">
    <source>
        <dbReference type="EMBL" id="WXB05288.1"/>
    </source>
</evidence>
<sequence length="91" mass="9531">MKRSAVLMAFLSLGLVASLFGTGCSAEAESTDETTQTAADQVTPDVSSSNDVSPESATASCPAKHSWTCCPCGGCGCRPWTMSPRNWCQCF</sequence>
<evidence type="ECO:0008006" key="5">
    <source>
        <dbReference type="Google" id="ProtNLM"/>
    </source>
</evidence>
<feature type="region of interest" description="Disordered" evidence="1">
    <location>
        <begin position="29"/>
        <end position="64"/>
    </location>
</feature>
<proteinExistence type="predicted"/>
<gene>
    <name evidence="3" type="ORF">LVJ94_51375</name>
</gene>